<feature type="compositionally biased region" description="Gly residues" evidence="1">
    <location>
        <begin position="314"/>
        <end position="328"/>
    </location>
</feature>
<dbReference type="CDD" id="cd00201">
    <property type="entry name" value="WW"/>
    <property type="match status" value="1"/>
</dbReference>
<feature type="compositionally biased region" description="Pro residues" evidence="1">
    <location>
        <begin position="7"/>
        <end position="16"/>
    </location>
</feature>
<evidence type="ECO:0000313" key="3">
    <source>
        <dbReference type="EMBL" id="KJZ77087.1"/>
    </source>
</evidence>
<dbReference type="PROSITE" id="PS50020">
    <property type="entry name" value="WW_DOMAIN_2"/>
    <property type="match status" value="1"/>
</dbReference>
<feature type="region of interest" description="Disordered" evidence="1">
    <location>
        <begin position="306"/>
        <end position="328"/>
    </location>
</feature>
<dbReference type="SUPFAM" id="SSF51045">
    <property type="entry name" value="WW domain"/>
    <property type="match status" value="1"/>
</dbReference>
<dbReference type="SMART" id="SM00456">
    <property type="entry name" value="WW"/>
    <property type="match status" value="1"/>
</dbReference>
<dbReference type="InterPro" id="IPR001202">
    <property type="entry name" value="WW_dom"/>
</dbReference>
<feature type="compositionally biased region" description="Low complexity" evidence="1">
    <location>
        <begin position="204"/>
        <end position="216"/>
    </location>
</feature>
<feature type="region of interest" description="Disordered" evidence="1">
    <location>
        <begin position="1"/>
        <end position="20"/>
    </location>
</feature>
<dbReference type="InterPro" id="IPR036020">
    <property type="entry name" value="WW_dom_sf"/>
</dbReference>
<feature type="compositionally biased region" description="Gly residues" evidence="1">
    <location>
        <begin position="174"/>
        <end position="185"/>
    </location>
</feature>
<feature type="compositionally biased region" description="Gly residues" evidence="1">
    <location>
        <begin position="191"/>
        <end position="203"/>
    </location>
</feature>
<gene>
    <name evidence="3" type="ORF">HIM_03408</name>
</gene>
<dbReference type="Proteomes" id="UP000054481">
    <property type="component" value="Unassembled WGS sequence"/>
</dbReference>
<reference evidence="3 4" key="1">
    <citation type="journal article" date="2014" name="Genome Biol. Evol.">
        <title>Comparative genomics and transcriptomics analyses reveal divergent lifestyle features of nematode endoparasitic fungus Hirsutella minnesotensis.</title>
        <authorList>
            <person name="Lai Y."/>
            <person name="Liu K."/>
            <person name="Zhang X."/>
            <person name="Zhang X."/>
            <person name="Li K."/>
            <person name="Wang N."/>
            <person name="Shu C."/>
            <person name="Wu Y."/>
            <person name="Wang C."/>
            <person name="Bushley K.E."/>
            <person name="Xiang M."/>
            <person name="Liu X."/>
        </authorList>
    </citation>
    <scope>NUCLEOTIDE SEQUENCE [LARGE SCALE GENOMIC DNA]</scope>
    <source>
        <strain evidence="3 4">3608</strain>
    </source>
</reference>
<dbReference type="PROSITE" id="PS01159">
    <property type="entry name" value="WW_DOMAIN_1"/>
    <property type="match status" value="1"/>
</dbReference>
<protein>
    <recommendedName>
        <fullName evidence="2">WW domain-containing protein</fullName>
    </recommendedName>
</protein>
<dbReference type="Pfam" id="PF00397">
    <property type="entry name" value="WW"/>
    <property type="match status" value="1"/>
</dbReference>
<sequence length="328" mass="34282">MNDFAPPSGPPPPHAPEVPAGWAARWNDQYKEWFYVNVYTKQSQWERPTAPVFPVGDNAYHDPPPVYEPGHTPALTDTKKNPYEAPVSSDHHGGSSTMDEDAKLAAKLQAEEDAKARTNPGGPQPPAGYGGPNSYQSQGGNAYSQSPSPYPQGNSSRPPEQFPQDLPARDKGKGGLLGKLFGGKGKMPMGGSQGGYSQGGYGGYSPQPQQGYYQSPPPQQYGGYPNQGPPMGGYGGGYGAPGGYQGGYGGQPGYAQQPQKKPGMGGMGMAGAALGVGGGLLGGALLANAVHHHHEHEEQEAYMDGYQDAQNDDFGGGDYGGDFGGDDF</sequence>
<keyword evidence="4" id="KW-1185">Reference proteome</keyword>
<evidence type="ECO:0000259" key="2">
    <source>
        <dbReference type="PROSITE" id="PS50020"/>
    </source>
</evidence>
<organism evidence="3 4">
    <name type="scientific">Hirsutella minnesotensis 3608</name>
    <dbReference type="NCBI Taxonomy" id="1043627"/>
    <lineage>
        <taxon>Eukaryota</taxon>
        <taxon>Fungi</taxon>
        <taxon>Dikarya</taxon>
        <taxon>Ascomycota</taxon>
        <taxon>Pezizomycotina</taxon>
        <taxon>Sordariomycetes</taxon>
        <taxon>Hypocreomycetidae</taxon>
        <taxon>Hypocreales</taxon>
        <taxon>Ophiocordycipitaceae</taxon>
        <taxon>Hirsutella</taxon>
    </lineage>
</organism>
<proteinExistence type="predicted"/>
<evidence type="ECO:0000313" key="4">
    <source>
        <dbReference type="Proteomes" id="UP000054481"/>
    </source>
</evidence>
<evidence type="ECO:0000256" key="1">
    <source>
        <dbReference type="SAM" id="MobiDB-lite"/>
    </source>
</evidence>
<dbReference type="EMBL" id="KQ030508">
    <property type="protein sequence ID" value="KJZ77087.1"/>
    <property type="molecule type" value="Genomic_DNA"/>
</dbReference>
<feature type="region of interest" description="Disordered" evidence="1">
    <location>
        <begin position="44"/>
        <end position="216"/>
    </location>
</feature>
<name>A0A0F8A2L4_9HYPO</name>
<accession>A0A0F8A2L4</accession>
<feature type="compositionally biased region" description="Basic and acidic residues" evidence="1">
    <location>
        <begin position="100"/>
        <end position="116"/>
    </location>
</feature>
<feature type="compositionally biased region" description="Polar residues" evidence="1">
    <location>
        <begin position="133"/>
        <end position="158"/>
    </location>
</feature>
<dbReference type="OrthoDB" id="2530521at2759"/>
<dbReference type="AlphaFoldDB" id="A0A0F8A2L4"/>
<feature type="domain" description="WW" evidence="2">
    <location>
        <begin position="16"/>
        <end position="50"/>
    </location>
</feature>
<dbReference type="Gene3D" id="2.20.70.10">
    <property type="match status" value="1"/>
</dbReference>